<organism evidence="3 4">
    <name type="scientific">Anoxybacter fermentans</name>
    <dbReference type="NCBI Taxonomy" id="1323375"/>
    <lineage>
        <taxon>Bacteria</taxon>
        <taxon>Bacillati</taxon>
        <taxon>Bacillota</taxon>
        <taxon>Clostridia</taxon>
        <taxon>Halanaerobiales</taxon>
        <taxon>Anoxybacter</taxon>
    </lineage>
</organism>
<keyword evidence="4" id="KW-1185">Reference proteome</keyword>
<feature type="domain" description="Cas12f1-like TNB" evidence="2">
    <location>
        <begin position="29"/>
        <end position="109"/>
    </location>
</feature>
<dbReference type="InterPro" id="IPR010095">
    <property type="entry name" value="Cas12f1-like_TNB"/>
</dbReference>
<dbReference type="Proteomes" id="UP000267250">
    <property type="component" value="Chromosome"/>
</dbReference>
<dbReference type="RefSeq" id="WP_164730988.1">
    <property type="nucleotide sequence ID" value="NZ_CP016379.1"/>
</dbReference>
<protein>
    <recommendedName>
        <fullName evidence="2">Cas12f1-like TNB domain-containing protein</fullName>
    </recommendedName>
</protein>
<accession>A0A3S9SZ60</accession>
<dbReference type="GO" id="GO:0003677">
    <property type="term" value="F:DNA binding"/>
    <property type="evidence" value="ECO:0007669"/>
    <property type="project" value="UniProtKB-KW"/>
</dbReference>
<evidence type="ECO:0000313" key="4">
    <source>
        <dbReference type="Proteomes" id="UP000267250"/>
    </source>
</evidence>
<evidence type="ECO:0000313" key="3">
    <source>
        <dbReference type="EMBL" id="AZR73565.1"/>
    </source>
</evidence>
<name>A0A3S9SZ60_9FIRM</name>
<dbReference type="KEGG" id="aft:BBF96_09290"/>
<evidence type="ECO:0000259" key="2">
    <source>
        <dbReference type="Pfam" id="PF07282"/>
    </source>
</evidence>
<dbReference type="Pfam" id="PF07282">
    <property type="entry name" value="Cas12f1-like_TNB"/>
    <property type="match status" value="1"/>
</dbReference>
<evidence type="ECO:0000256" key="1">
    <source>
        <dbReference type="ARBA" id="ARBA00023125"/>
    </source>
</evidence>
<dbReference type="EMBL" id="CP016379">
    <property type="protein sequence ID" value="AZR73565.1"/>
    <property type="molecule type" value="Genomic_DNA"/>
</dbReference>
<dbReference type="NCBIfam" id="TIGR01766">
    <property type="entry name" value="IS200/IS605 family accessory protein TnpB-like domain"/>
    <property type="match status" value="1"/>
</dbReference>
<dbReference type="AlphaFoldDB" id="A0A3S9SZ60"/>
<keyword evidence="1" id="KW-0238">DNA-binding</keyword>
<proteinExistence type="predicted"/>
<gene>
    <name evidence="3" type="ORF">BBF96_09290</name>
</gene>
<sequence>MLYPIAYQNLKTMEKVILEKKQNKIPFIKLLDYIKYKAKDYGIEVAVVDESYTSKASSLTENIRIIQELSGCAIDLTNASGGKCVKRGLFKDTNINKVINADLNGAGNICMLGNKKAQQKYVKGGANRWLNIELCNPIKVESDFKLCRLLKSA</sequence>
<reference evidence="3 4" key="1">
    <citation type="submission" date="2016-07" db="EMBL/GenBank/DDBJ databases">
        <title>Genome and transcriptome analysis of iron-reducing fermentative bacteria Anoxybacter fermentans.</title>
        <authorList>
            <person name="Zeng X."/>
            <person name="Shao Z."/>
        </authorList>
    </citation>
    <scope>NUCLEOTIDE SEQUENCE [LARGE SCALE GENOMIC DNA]</scope>
    <source>
        <strain evidence="3 4">DY22613</strain>
    </source>
</reference>